<dbReference type="SUPFAM" id="SSF52540">
    <property type="entry name" value="P-loop containing nucleoside triphosphate hydrolases"/>
    <property type="match status" value="2"/>
</dbReference>
<feature type="region of interest" description="Disordered" evidence="4">
    <location>
        <begin position="837"/>
        <end position="858"/>
    </location>
</feature>
<dbReference type="GO" id="GO:0006285">
    <property type="term" value="P:base-excision repair, AP site formation"/>
    <property type="evidence" value="ECO:0007669"/>
    <property type="project" value="TreeGrafter"/>
</dbReference>
<dbReference type="InterPro" id="IPR051912">
    <property type="entry name" value="Alkylbase_DNA_Glycosylase/TA"/>
</dbReference>
<dbReference type="SMART" id="SM00478">
    <property type="entry name" value="ENDO3c"/>
    <property type="match status" value="1"/>
</dbReference>
<feature type="compositionally biased region" description="Basic and acidic residues" evidence="4">
    <location>
        <begin position="281"/>
        <end position="295"/>
    </location>
</feature>
<evidence type="ECO:0000256" key="1">
    <source>
        <dbReference type="ARBA" id="ARBA00010817"/>
    </source>
</evidence>
<dbReference type="PROSITE" id="PS51192">
    <property type="entry name" value="HELICASE_ATP_BIND_1"/>
    <property type="match status" value="1"/>
</dbReference>
<dbReference type="InterPro" id="IPR014001">
    <property type="entry name" value="Helicase_ATP-bd"/>
</dbReference>
<dbReference type="InterPro" id="IPR003265">
    <property type="entry name" value="HhH-GPD_domain"/>
</dbReference>
<dbReference type="GO" id="GO:0005634">
    <property type="term" value="C:nucleus"/>
    <property type="evidence" value="ECO:0007669"/>
    <property type="project" value="TreeGrafter"/>
</dbReference>
<dbReference type="Gene3D" id="1.10.340.30">
    <property type="entry name" value="Hypothetical protein, domain 2"/>
    <property type="match status" value="1"/>
</dbReference>
<dbReference type="SUPFAM" id="SSF48150">
    <property type="entry name" value="DNA-glycosylase"/>
    <property type="match status" value="1"/>
</dbReference>
<dbReference type="FunFam" id="1.10.340.30:FF:000004">
    <property type="entry name" value="DNA-3-methyladenine glycosylase II"/>
    <property type="match status" value="1"/>
</dbReference>
<feature type="compositionally biased region" description="Basic and acidic residues" evidence="4">
    <location>
        <begin position="917"/>
        <end position="929"/>
    </location>
</feature>
<dbReference type="GO" id="GO:0008725">
    <property type="term" value="F:DNA-3-methyladenine glycosylase activity"/>
    <property type="evidence" value="ECO:0007669"/>
    <property type="project" value="TreeGrafter"/>
</dbReference>
<keyword evidence="3" id="KW-0234">DNA repair</keyword>
<feature type="domain" description="Helicase ATP-binding" evidence="5">
    <location>
        <begin position="1108"/>
        <end position="1291"/>
    </location>
</feature>
<feature type="region of interest" description="Disordered" evidence="4">
    <location>
        <begin position="269"/>
        <end position="319"/>
    </location>
</feature>
<feature type="compositionally biased region" description="Basic residues" evidence="4">
    <location>
        <begin position="840"/>
        <end position="850"/>
    </location>
</feature>
<dbReference type="InterPro" id="IPR011257">
    <property type="entry name" value="DNA_glycosylase"/>
</dbReference>
<proteinExistence type="inferred from homology"/>
<protein>
    <submittedName>
        <fullName evidence="6">DNA-3-methyladenine glycosylase 1</fullName>
    </submittedName>
</protein>
<evidence type="ECO:0000256" key="2">
    <source>
        <dbReference type="ARBA" id="ARBA00022763"/>
    </source>
</evidence>
<dbReference type="CDD" id="cd00056">
    <property type="entry name" value="ENDO3c"/>
    <property type="match status" value="1"/>
</dbReference>
<dbReference type="SMART" id="SM00487">
    <property type="entry name" value="DEXDc"/>
    <property type="match status" value="1"/>
</dbReference>
<evidence type="ECO:0000313" key="7">
    <source>
        <dbReference type="Proteomes" id="UP000241890"/>
    </source>
</evidence>
<feature type="compositionally biased region" description="Acidic residues" evidence="4">
    <location>
        <begin position="1608"/>
        <end position="1626"/>
    </location>
</feature>
<dbReference type="Gene3D" id="1.10.1670.40">
    <property type="match status" value="1"/>
</dbReference>
<feature type="compositionally biased region" description="Low complexity" evidence="4">
    <location>
        <begin position="1581"/>
        <end position="1594"/>
    </location>
</feature>
<dbReference type="GO" id="GO:0032993">
    <property type="term" value="C:protein-DNA complex"/>
    <property type="evidence" value="ECO:0007669"/>
    <property type="project" value="TreeGrafter"/>
</dbReference>
<sequence length="1922" mass="210402">MKALRSALLAKGTVLSVKLPGATLLPAIRVRETCWDVPSEKDLERALRLLESGADAHALAAVVGHGDPSTVRAFLRVCIDTEKDVKLPPTLLDADPEALSGDDRLRASTRPSDFFRHQFTIEACGARRERNGDLVPVLPIHWVGQGFQDGAALDAAISQLEEEQAGNLKDIRGLIRYENLARSHNIWETKEDLTRTIHARGLKPSVLVRVRKETPQTSLIPFSDANWDAVDANSHAFQVLSGRDGNLSGDKKEDHSIVLAVHESLLQESGAAATSGHASRHSSEHTSVLEKEPKLEPISSVTPLPPDAGGPQRGENFLPPPSRTMLDIELPLSLLHKSILRGTSFSSPRQANFAVEQLLMTKTIGHLGASATHLLLWRLFSCAWRDVCPYFPPARSTTVFTLPDLLGLSLVSYVDPSFSLSEKLAARAKKTALSLQAHEDITSVLWPWRGFRKQTREKTLVVEDAPDDAVAQLRNTLRCASMGPFPLASAADRDMFRRYLSCLQEPSWAAKVQPLPAARVTKASLSMAAPARAAELETMQASMDGRFSANVLLFLQASMDTPPKNTLQHSIRSLGMLVDRISSTLNVRAIRKQLAGQENEAELFRIQQFLGAKSENPKSSENTHAANGDVPAPPVKLQETVHDTVKLTPHERVLSAVLHDVQRALWKNTMDHAPAVWRDGPYGIHATDMPAHEPSKHFIKSIAPSARAMSTGREPTALEARTAFLQLFGRQTILPAAKGAAKGETLSVVLAGTTEEPLLVRLVEPKATSSMQQPNRFLDASNPLVAEARLRLCALGPQSVKVAFPPPQGFRWIWEDPSLATRQHAVSIVSTEVRLGAASTRKRGTRRQKSKGGADPGASASLEFFVNDKAIPAFDASSLLVPCNTPADQKPLGGELSALVSRAFYVSTSAKTKSKRNGKDKGKAPRRPESGTPKDSLDLFRDLETAARVGRQGNVDAIYDWHSVRDATPISAHVFRDLLLKVMMMEGNTFSLSASAGANSQHWQQDFTNEGTALRAMFALCALYPGCVERVAEHQFQTFTRFRVLSKSNVQYVDLIESLRRLAFPPEITQDADAAQLASDASASTQSAVAVTTKLWSHQQETVDKVTGGIQSGMLGFADASTVGAGKTLSALACIAGAQDIIAGKGETLRGSLVLLPTNALISEWATQIMLHTKGVHVIAQDKSGFLKSLGISNAGGPARRIARGRHVKVDADSIVLTTLGRARDHPFSTLGWDLVIIDECVSVQSQTALQSFAAWRQVLASNCGVMMLSATMYRSRMADLFVLIRMLRSPLPRTQPYLATLLSEHAIVALPENPRKWVMEFRPVHLEMSAQERYRAIVEQSFHGNGVSDARTLYKDLKTFLRHNYERSEAVESIASEVAAMRDQGRRPLVFAANENEKKLLLGAIPNAESLPASSKDRDKVLVVTVREGSHGLNLQEHADAIVTRPQPGDIMEQMKGRIDRPGQKIKTLLLTIVVAHDTIEEAEAANIRICGSFFRQYLDPLSRTFQERAMSSAESVFDAQRATASNPQESSPRPARGKAKRSSVSTASSTLAPLRYRSRYEGILAQNFRAHLESSFTSDDSASAVASVSTTTGNRGGRKRETAKDNDDDPGEQGSDEDFVDESEVNLSPPSKRRRTAARAVKGRTLDSDSVKKKNLEEAVVKPRKAGKKTVEKGPVKAKRKKRPPEEAFLGSGPPQVISDELMAQALAHFAKNDAKMANVVNQVGAPTQLMEMVGTADPFMALTRSIIYQQISTKAGASIFKKFSALLNDAVTPENVLAMSQEKLRTAGLSARKAEYVHCLAAHFQAEKLSRAQLDAMTDDEVFRSLIKVKGIGPWSIHMFLLFSLGRPDVLPYGDLVVRKGFKRLYQLSNGEEIEDTKVVRLPDEHELLELSTTWRPFRSIGTWLMWHAVESESAVYTF</sequence>
<evidence type="ECO:0000313" key="6">
    <source>
        <dbReference type="EMBL" id="GBG27498.1"/>
    </source>
</evidence>
<evidence type="ECO:0000256" key="4">
    <source>
        <dbReference type="SAM" id="MobiDB-lite"/>
    </source>
</evidence>
<organism evidence="6 7">
    <name type="scientific">Hondaea fermentalgiana</name>
    <dbReference type="NCBI Taxonomy" id="2315210"/>
    <lineage>
        <taxon>Eukaryota</taxon>
        <taxon>Sar</taxon>
        <taxon>Stramenopiles</taxon>
        <taxon>Bigyra</taxon>
        <taxon>Labyrinthulomycetes</taxon>
        <taxon>Thraustochytrida</taxon>
        <taxon>Thraustochytriidae</taxon>
        <taxon>Hondaea</taxon>
    </lineage>
</organism>
<dbReference type="EMBL" id="BEYU01000032">
    <property type="protein sequence ID" value="GBG27498.1"/>
    <property type="molecule type" value="Genomic_DNA"/>
</dbReference>
<keyword evidence="7" id="KW-1185">Reference proteome</keyword>
<gene>
    <name evidence="6" type="ORF">FCC1311_037212</name>
</gene>
<feature type="region of interest" description="Disordered" evidence="4">
    <location>
        <begin position="614"/>
        <end position="634"/>
    </location>
</feature>
<name>A0A2R5GCS2_9STRA</name>
<dbReference type="InParanoid" id="A0A2R5GCS2"/>
<feature type="region of interest" description="Disordered" evidence="4">
    <location>
        <begin position="1581"/>
        <end position="1696"/>
    </location>
</feature>
<dbReference type="GO" id="GO:0032131">
    <property type="term" value="F:alkylated DNA binding"/>
    <property type="evidence" value="ECO:0007669"/>
    <property type="project" value="TreeGrafter"/>
</dbReference>
<dbReference type="Pfam" id="PF00730">
    <property type="entry name" value="HhH-GPD"/>
    <property type="match status" value="1"/>
</dbReference>
<dbReference type="PANTHER" id="PTHR43003:SF5">
    <property type="entry name" value="DNA-3-METHYLADENINE GLYCOSYLASE"/>
    <property type="match status" value="1"/>
</dbReference>
<dbReference type="Proteomes" id="UP000241890">
    <property type="component" value="Unassembled WGS sequence"/>
</dbReference>
<feature type="compositionally biased region" description="Polar residues" evidence="4">
    <location>
        <begin position="1524"/>
        <end position="1533"/>
    </location>
</feature>
<comment type="similarity">
    <text evidence="1">Belongs to the alkylbase DNA glycosidase AlkA family.</text>
</comment>
<accession>A0A2R5GCS2</accession>
<reference evidence="6 7" key="1">
    <citation type="submission" date="2017-12" db="EMBL/GenBank/DDBJ databases">
        <title>Sequencing, de novo assembly and annotation of complete genome of a new Thraustochytrid species, strain FCC1311.</title>
        <authorList>
            <person name="Sedici K."/>
            <person name="Godart F."/>
            <person name="Aiese Cigliano R."/>
            <person name="Sanseverino W."/>
            <person name="Barakat M."/>
            <person name="Ortet P."/>
            <person name="Marechal E."/>
            <person name="Cagnac O."/>
            <person name="Amato A."/>
        </authorList>
    </citation>
    <scope>NUCLEOTIDE SEQUENCE [LARGE SCALE GENOMIC DNA]</scope>
</reference>
<dbReference type="Gene3D" id="3.40.50.300">
    <property type="entry name" value="P-loop containing nucleotide triphosphate hydrolases"/>
    <property type="match status" value="2"/>
</dbReference>
<dbReference type="OrthoDB" id="415889at2759"/>
<dbReference type="InterPro" id="IPR027417">
    <property type="entry name" value="P-loop_NTPase"/>
</dbReference>
<dbReference type="PANTHER" id="PTHR43003">
    <property type="entry name" value="DNA-3-METHYLADENINE GLYCOSYLASE"/>
    <property type="match status" value="1"/>
</dbReference>
<dbReference type="GO" id="GO:0006307">
    <property type="term" value="P:DNA alkylation repair"/>
    <property type="evidence" value="ECO:0007669"/>
    <property type="project" value="TreeGrafter"/>
</dbReference>
<evidence type="ECO:0000256" key="3">
    <source>
        <dbReference type="ARBA" id="ARBA00023204"/>
    </source>
</evidence>
<feature type="region of interest" description="Disordered" evidence="4">
    <location>
        <begin position="1518"/>
        <end position="1550"/>
    </location>
</feature>
<dbReference type="GO" id="GO:0043916">
    <property type="term" value="F:DNA-7-methylguanine glycosylase activity"/>
    <property type="evidence" value="ECO:0007669"/>
    <property type="project" value="TreeGrafter"/>
</dbReference>
<evidence type="ECO:0000259" key="5">
    <source>
        <dbReference type="PROSITE" id="PS51192"/>
    </source>
</evidence>
<feature type="compositionally biased region" description="Basic and acidic residues" evidence="4">
    <location>
        <begin position="1646"/>
        <end position="1663"/>
    </location>
</feature>
<keyword evidence="2" id="KW-0227">DNA damage</keyword>
<feature type="region of interest" description="Disordered" evidence="4">
    <location>
        <begin position="910"/>
        <end position="937"/>
    </location>
</feature>
<comment type="caution">
    <text evidence="6">The sequence shown here is derived from an EMBL/GenBank/DDBJ whole genome shotgun (WGS) entry which is preliminary data.</text>
</comment>